<dbReference type="Proteomes" id="UP000177006">
    <property type="component" value="Unassembled WGS sequence"/>
</dbReference>
<dbReference type="Gene3D" id="3.90.25.10">
    <property type="entry name" value="UDP-galactose 4-epimerase, domain 1"/>
    <property type="match status" value="1"/>
</dbReference>
<dbReference type="InterPro" id="IPR016040">
    <property type="entry name" value="NAD(P)-bd_dom"/>
</dbReference>
<dbReference type="SUPFAM" id="SSF51735">
    <property type="entry name" value="NAD(P)-binding Rossmann-fold domains"/>
    <property type="match status" value="1"/>
</dbReference>
<accession>A0A1F5E7E9</accession>
<proteinExistence type="predicted"/>
<name>A0A1F5E7E9_9BACT</name>
<evidence type="ECO:0000259" key="1">
    <source>
        <dbReference type="Pfam" id="PF16363"/>
    </source>
</evidence>
<feature type="domain" description="NAD(P)-binding" evidence="1">
    <location>
        <begin position="12"/>
        <end position="314"/>
    </location>
</feature>
<organism evidence="2 3">
    <name type="scientific">Candidatus Beckwithbacteria bacterium RBG_13_42_9</name>
    <dbReference type="NCBI Taxonomy" id="1797457"/>
    <lineage>
        <taxon>Bacteria</taxon>
        <taxon>Candidatus Beckwithiibacteriota</taxon>
    </lineage>
</organism>
<dbReference type="Gene3D" id="3.40.50.720">
    <property type="entry name" value="NAD(P)-binding Rossmann-like Domain"/>
    <property type="match status" value="1"/>
</dbReference>
<gene>
    <name evidence="2" type="ORF">A2160_02485</name>
</gene>
<evidence type="ECO:0000313" key="2">
    <source>
        <dbReference type="EMBL" id="OGD63329.1"/>
    </source>
</evidence>
<comment type="caution">
    <text evidence="2">The sequence shown here is derived from an EMBL/GenBank/DDBJ whole genome shotgun (WGS) entry which is preliminary data.</text>
</comment>
<protein>
    <recommendedName>
        <fullName evidence="1">NAD(P)-binding domain-containing protein</fullName>
    </recommendedName>
</protein>
<dbReference type="Pfam" id="PF16363">
    <property type="entry name" value="GDP_Man_Dehyd"/>
    <property type="match status" value="1"/>
</dbReference>
<reference evidence="2 3" key="1">
    <citation type="journal article" date="2016" name="Nat. Commun.">
        <title>Thousands of microbial genomes shed light on interconnected biogeochemical processes in an aquifer system.</title>
        <authorList>
            <person name="Anantharaman K."/>
            <person name="Brown C.T."/>
            <person name="Hug L.A."/>
            <person name="Sharon I."/>
            <person name="Castelle C.J."/>
            <person name="Probst A.J."/>
            <person name="Thomas B.C."/>
            <person name="Singh A."/>
            <person name="Wilkins M.J."/>
            <person name="Karaoz U."/>
            <person name="Brodie E.L."/>
            <person name="Williams K.H."/>
            <person name="Hubbard S.S."/>
            <person name="Banfield J.F."/>
        </authorList>
    </citation>
    <scope>NUCLEOTIDE SEQUENCE [LARGE SCALE GENOMIC DNA]</scope>
</reference>
<dbReference type="PANTHER" id="PTHR43000">
    <property type="entry name" value="DTDP-D-GLUCOSE 4,6-DEHYDRATASE-RELATED"/>
    <property type="match status" value="1"/>
</dbReference>
<sequence>MKNNFYKNKKILVTGADGFVGSFLTEKLLSFGAKVSIYVRSNFTNGLETYVLRKLPTKTKNNLRQIYSGDLAAADALSLIKADRPEIIFHLAAHAYVPFSFDHPYEVIQTNIMSTLNVFQAAMIAKTVKRIVCTSSSEIYGTALTPKISESHPLNPTSPYAASKVAVDRLAYSYWQTYNLPVTIMRPFNTYGPRHTYDVIPRFIRLALHNQPITIYGNGQQSRDFTYIDDTIKGFLLMGQTSKIEGLAINFGTGKDTSINKIAQLIVKLSQSKSKIIHLKTRMAEVNKLCCDATLAQKIFGWQAEIDIEEGLKRNITWAKKNWL</sequence>
<evidence type="ECO:0000313" key="3">
    <source>
        <dbReference type="Proteomes" id="UP000177006"/>
    </source>
</evidence>
<dbReference type="EMBL" id="MEZK01000010">
    <property type="protein sequence ID" value="OGD63329.1"/>
    <property type="molecule type" value="Genomic_DNA"/>
</dbReference>
<dbReference type="STRING" id="1797457.A2160_02485"/>
<dbReference type="InterPro" id="IPR036291">
    <property type="entry name" value="NAD(P)-bd_dom_sf"/>
</dbReference>
<dbReference type="AlphaFoldDB" id="A0A1F5E7E9"/>